<feature type="compositionally biased region" description="Basic and acidic residues" evidence="1">
    <location>
        <begin position="139"/>
        <end position="156"/>
    </location>
</feature>
<dbReference type="PROSITE" id="PS51505">
    <property type="entry name" value="SCA7"/>
    <property type="match status" value="1"/>
</dbReference>
<proteinExistence type="predicted"/>
<evidence type="ECO:0000313" key="4">
    <source>
        <dbReference type="EMBL" id="RDW24084.1"/>
    </source>
</evidence>
<dbReference type="RefSeq" id="XP_504656.1">
    <property type="nucleotide sequence ID" value="XM_504656.1"/>
</dbReference>
<dbReference type="AlphaFoldDB" id="A0A1D8NKU1"/>
<evidence type="ECO:0000313" key="3">
    <source>
        <dbReference type="EMBL" id="AOW06259.1"/>
    </source>
</evidence>
<dbReference type="eggNOG" id="KOG4140">
    <property type="taxonomic scope" value="Eukaryota"/>
</dbReference>
<feature type="region of interest" description="Disordered" evidence="1">
    <location>
        <begin position="113"/>
        <end position="179"/>
    </location>
</feature>
<protein>
    <submittedName>
        <fullName evidence="4">SCA7, zinc-binding domain-domain-containing protein</fullName>
    </submittedName>
</protein>
<dbReference type="InterPro" id="IPR013243">
    <property type="entry name" value="SCA7_dom"/>
</dbReference>
<feature type="compositionally biased region" description="Acidic residues" evidence="1">
    <location>
        <begin position="242"/>
        <end position="255"/>
    </location>
</feature>
<feature type="domain" description="SCA7" evidence="2">
    <location>
        <begin position="173"/>
        <end position="239"/>
    </location>
</feature>
<dbReference type="EMBL" id="KZ859050">
    <property type="protein sequence ID" value="RDW24084.1"/>
    <property type="molecule type" value="Genomic_DNA"/>
</dbReference>
<evidence type="ECO:0000259" key="2">
    <source>
        <dbReference type="PROSITE" id="PS51505"/>
    </source>
</evidence>
<reference evidence="4 6" key="2">
    <citation type="submission" date="2018-07" db="EMBL/GenBank/DDBJ databases">
        <title>Draft Genome Assemblies for Five Robust Yarrowia lipolytica Strains Exhibiting High Lipid Production and Pentose Sugar Utilization and Sugar Alcohol Secretion from Undetoxified Lignocellulosic Biomass Hydrolysates.</title>
        <authorList>
            <consortium name="DOE Joint Genome Institute"/>
            <person name="Walker C."/>
            <person name="Ryu S."/>
            <person name="Na H."/>
            <person name="Zane M."/>
            <person name="LaButti K."/>
            <person name="Lipzen A."/>
            <person name="Haridas S."/>
            <person name="Barry K."/>
            <person name="Grigoriev I.V."/>
            <person name="Quarterman J."/>
            <person name="Slininger P."/>
            <person name="Dien B."/>
            <person name="Trinh C.T."/>
        </authorList>
    </citation>
    <scope>NUCLEOTIDE SEQUENCE [LARGE SCALE GENOMIC DNA]</scope>
    <source>
        <strain evidence="4 6">YB392</strain>
    </source>
</reference>
<accession>A0A1D8NKU1</accession>
<dbReference type="GO" id="GO:1904802">
    <property type="term" value="P:RITS complex assembly"/>
    <property type="evidence" value="ECO:0007669"/>
    <property type="project" value="TreeGrafter"/>
</dbReference>
<feature type="region of interest" description="Disordered" evidence="1">
    <location>
        <begin position="21"/>
        <end position="47"/>
    </location>
</feature>
<dbReference type="PANTHER" id="PTHR47805:SF1">
    <property type="entry name" value="SAGA-ASSOCIATED FACTOR 73"/>
    <property type="match status" value="1"/>
</dbReference>
<dbReference type="PANTHER" id="PTHR47805">
    <property type="entry name" value="SAGA-ASSOCIATED FACTOR 73"/>
    <property type="match status" value="1"/>
</dbReference>
<dbReference type="GO" id="GO:0006357">
    <property type="term" value="P:regulation of transcription by RNA polymerase II"/>
    <property type="evidence" value="ECO:0007669"/>
    <property type="project" value="TreeGrafter"/>
</dbReference>
<dbReference type="GO" id="GO:0000124">
    <property type="term" value="C:SAGA complex"/>
    <property type="evidence" value="ECO:0007669"/>
    <property type="project" value="InterPro"/>
</dbReference>
<dbReference type="VEuPathDB" id="FungiDB:YALI0_E31823g"/>
<dbReference type="OMA" id="MPARISN"/>
<reference evidence="3 5" key="1">
    <citation type="journal article" date="2016" name="PLoS ONE">
        <title>Sequence Assembly of Yarrowia lipolytica Strain W29/CLIB89 Shows Transposable Element Diversity.</title>
        <authorList>
            <person name="Magnan C."/>
            <person name="Yu J."/>
            <person name="Chang I."/>
            <person name="Jahn E."/>
            <person name="Kanomata Y."/>
            <person name="Wu J."/>
            <person name="Zeller M."/>
            <person name="Oakes M."/>
            <person name="Baldi P."/>
            <person name="Sandmeyer S."/>
        </authorList>
    </citation>
    <scope>NUCLEOTIDE SEQUENCE [LARGE SCALE GENOMIC DNA]</scope>
    <source>
        <strain evidence="3">CLIB89</strain>
        <strain evidence="5">CLIB89(W29)</strain>
    </source>
</reference>
<evidence type="ECO:0000313" key="5">
    <source>
        <dbReference type="Proteomes" id="UP000182444"/>
    </source>
</evidence>
<dbReference type="GO" id="GO:0031048">
    <property type="term" value="P:regulatory ncRNA-mediated heterochromatin formation"/>
    <property type="evidence" value="ECO:0007669"/>
    <property type="project" value="TreeGrafter"/>
</dbReference>
<feature type="compositionally biased region" description="Polar residues" evidence="1">
    <location>
        <begin position="120"/>
        <end position="138"/>
    </location>
</feature>
<dbReference type="Proteomes" id="UP000256601">
    <property type="component" value="Unassembled WGS sequence"/>
</dbReference>
<gene>
    <name evidence="4" type="ORF">B0I71DRAFT_134855</name>
    <name evidence="3" type="ORF">YALI1_E37792g</name>
</gene>
<evidence type="ECO:0000256" key="1">
    <source>
        <dbReference type="SAM" id="MobiDB-lite"/>
    </source>
</evidence>
<dbReference type="KEGG" id="yli:2911828"/>
<organism evidence="3 5">
    <name type="scientific">Yarrowia lipolytica</name>
    <name type="common">Candida lipolytica</name>
    <dbReference type="NCBI Taxonomy" id="4952"/>
    <lineage>
        <taxon>Eukaryota</taxon>
        <taxon>Fungi</taxon>
        <taxon>Dikarya</taxon>
        <taxon>Ascomycota</taxon>
        <taxon>Saccharomycotina</taxon>
        <taxon>Dipodascomycetes</taxon>
        <taxon>Dipodascales</taxon>
        <taxon>Dipodascales incertae sedis</taxon>
        <taxon>Yarrowia</taxon>
    </lineage>
</organism>
<dbReference type="Pfam" id="PF08313">
    <property type="entry name" value="SCA7"/>
    <property type="match status" value="1"/>
</dbReference>
<dbReference type="OrthoDB" id="21678at2759"/>
<dbReference type="VEuPathDB" id="FungiDB:YALI1_E37792g"/>
<name>A0A1D8NKU1_YARLL</name>
<evidence type="ECO:0000313" key="6">
    <source>
        <dbReference type="Proteomes" id="UP000256601"/>
    </source>
</evidence>
<dbReference type="EMBL" id="CP017557">
    <property type="protein sequence ID" value="AOW06259.1"/>
    <property type="molecule type" value="Genomic_DNA"/>
</dbReference>
<dbReference type="GeneID" id="2911828"/>
<dbReference type="Gene3D" id="6.10.140.670">
    <property type="match status" value="1"/>
</dbReference>
<feature type="region of interest" description="Disordered" evidence="1">
    <location>
        <begin position="236"/>
        <end position="255"/>
    </location>
</feature>
<sequence length="345" mass="38037">MLSRLVPQTLLKRAFGDEGDKVVPQTNGSQYKRRKQDSIPKTASDISDSILQWNSPADSDRPSLHPKDGLLLASLNPITAPLSYQVCKHCERPIIGDTNVHLQRCAVYQVSRIQKERDTSSSANTTKVSKRSANTPTSKDTKEVKEIKTKKEKAEKAPPAPRRSKPREAKSKTSTKGKVVDVDKQCGVPLPNGGLCARSLTCKTHAMGAKRAVQGRSAPYDALLADLQRRNQLKLQQKRDGLEEEEESSEPVDPETEVKMVLEAVQRSTPVPLERKVLMPARISNGFFRMREMLAGALINNPVADPTHQRSAAAIGGLIGQATAFYAGDPGQLYHLKPQYETKKK</sequence>
<dbReference type="InterPro" id="IPR037804">
    <property type="entry name" value="SGF73"/>
</dbReference>
<dbReference type="Proteomes" id="UP000182444">
    <property type="component" value="Chromosome 1E"/>
</dbReference>